<name>F0QRL9_MYCSL</name>
<dbReference type="KEGG" id="mss:MSU_0607"/>
<accession>F0QRL9</accession>
<reference evidence="2 3" key="1">
    <citation type="journal article" date="2011" name="J. Bacteriol.">
        <title>Complete genome sequences of two hemotropic Mycoplasmas, Mycoplasma haemofelis strain Ohio2 and Mycoplasma suis strain Illinois.</title>
        <authorList>
            <person name="Messick J.B."/>
            <person name="Santos A.P."/>
            <person name="Guimaraes A.M."/>
        </authorList>
    </citation>
    <scope>NUCLEOTIDE SEQUENCE [LARGE SCALE GENOMIC DNA]</scope>
    <source>
        <strain evidence="2 3">Illinois</strain>
    </source>
</reference>
<proteinExistence type="predicted"/>
<keyword evidence="1" id="KW-0472">Membrane</keyword>
<dbReference type="HOGENOM" id="CLU_2494617_0_0_14"/>
<dbReference type="AlphaFoldDB" id="F0QRL9"/>
<organism evidence="2 3">
    <name type="scientific">Mycoplasma suis (strain Illinois)</name>
    <dbReference type="NCBI Taxonomy" id="768700"/>
    <lineage>
        <taxon>Bacteria</taxon>
        <taxon>Bacillati</taxon>
        <taxon>Mycoplasmatota</taxon>
        <taxon>Mollicutes</taxon>
        <taxon>Mycoplasmataceae</taxon>
        <taxon>Mycoplasma</taxon>
    </lineage>
</organism>
<feature type="transmembrane region" description="Helical" evidence="1">
    <location>
        <begin position="53"/>
        <end position="73"/>
    </location>
</feature>
<evidence type="ECO:0000313" key="2">
    <source>
        <dbReference type="EMBL" id="ADX98139.1"/>
    </source>
</evidence>
<sequence length="86" mass="10038">MLSQKKTQALLPKISLKIFLKKSLNIYPPVTIPPEPIKAVPNRMPFNKKVIIFFYKPQLFSGFILSIFSWTPLDFRNIFDKLSLKI</sequence>
<dbReference type="Proteomes" id="UP000007484">
    <property type="component" value="Chromosome"/>
</dbReference>
<evidence type="ECO:0000256" key="1">
    <source>
        <dbReference type="SAM" id="Phobius"/>
    </source>
</evidence>
<protein>
    <submittedName>
        <fullName evidence="2">Uncharacterized protein</fullName>
    </submittedName>
</protein>
<keyword evidence="1" id="KW-0812">Transmembrane</keyword>
<evidence type="ECO:0000313" key="3">
    <source>
        <dbReference type="Proteomes" id="UP000007484"/>
    </source>
</evidence>
<keyword evidence="3" id="KW-1185">Reference proteome</keyword>
<dbReference type="EMBL" id="CP002525">
    <property type="protein sequence ID" value="ADX98139.1"/>
    <property type="molecule type" value="Genomic_DNA"/>
</dbReference>
<keyword evidence="1" id="KW-1133">Transmembrane helix</keyword>
<gene>
    <name evidence="2" type="ordered locus">MSU_0607</name>
</gene>